<name>A0A7R9EBB2_9NEOP</name>
<accession>A0A7R9EBB2</accession>
<dbReference type="AlphaFoldDB" id="A0A7R9EBB2"/>
<evidence type="ECO:0000256" key="1">
    <source>
        <dbReference type="SAM" id="MobiDB-lite"/>
    </source>
</evidence>
<evidence type="ECO:0000313" key="2">
    <source>
        <dbReference type="EMBL" id="CAD7430878.1"/>
    </source>
</evidence>
<proteinExistence type="predicted"/>
<sequence length="90" mass="9879">MEPRGGGNTRASHELSCGPASSDQSVRSECGCQEVVVSCTVAWNLQFISQWSGCSPPWTNTLQQVPRTMDLGVEPTLTAISRSRNYIYQE</sequence>
<gene>
    <name evidence="2" type="ORF">TMSB3V08_LOCUS7627</name>
</gene>
<organism evidence="2">
    <name type="scientific">Timema monikensis</name>
    <dbReference type="NCBI Taxonomy" id="170555"/>
    <lineage>
        <taxon>Eukaryota</taxon>
        <taxon>Metazoa</taxon>
        <taxon>Ecdysozoa</taxon>
        <taxon>Arthropoda</taxon>
        <taxon>Hexapoda</taxon>
        <taxon>Insecta</taxon>
        <taxon>Pterygota</taxon>
        <taxon>Neoptera</taxon>
        <taxon>Polyneoptera</taxon>
        <taxon>Phasmatodea</taxon>
        <taxon>Timematodea</taxon>
        <taxon>Timematoidea</taxon>
        <taxon>Timematidae</taxon>
        <taxon>Timema</taxon>
    </lineage>
</organism>
<dbReference type="EMBL" id="OB794690">
    <property type="protein sequence ID" value="CAD7430878.1"/>
    <property type="molecule type" value="Genomic_DNA"/>
</dbReference>
<feature type="region of interest" description="Disordered" evidence="1">
    <location>
        <begin position="1"/>
        <end position="25"/>
    </location>
</feature>
<reference evidence="2" key="1">
    <citation type="submission" date="2020-11" db="EMBL/GenBank/DDBJ databases">
        <authorList>
            <person name="Tran Van P."/>
        </authorList>
    </citation>
    <scope>NUCLEOTIDE SEQUENCE</scope>
</reference>
<protein>
    <submittedName>
        <fullName evidence="2">Uncharacterized protein</fullName>
    </submittedName>
</protein>